<organism evidence="2 3">
    <name type="scientific">Candidatus Geothrix odensensis</name>
    <dbReference type="NCBI Taxonomy" id="2954440"/>
    <lineage>
        <taxon>Bacteria</taxon>
        <taxon>Pseudomonadati</taxon>
        <taxon>Acidobacteriota</taxon>
        <taxon>Holophagae</taxon>
        <taxon>Holophagales</taxon>
        <taxon>Holophagaceae</taxon>
        <taxon>Geothrix</taxon>
    </lineage>
</organism>
<protein>
    <submittedName>
        <fullName evidence="2">Uncharacterized protein</fullName>
    </submittedName>
</protein>
<dbReference type="AlphaFoldDB" id="A0A936F3N0"/>
<accession>A0A936F3N0</accession>
<name>A0A936F3N0_9BACT</name>
<dbReference type="EMBL" id="JADKCH010000016">
    <property type="protein sequence ID" value="MBK8573293.1"/>
    <property type="molecule type" value="Genomic_DNA"/>
</dbReference>
<evidence type="ECO:0000256" key="1">
    <source>
        <dbReference type="SAM" id="MobiDB-lite"/>
    </source>
</evidence>
<comment type="caution">
    <text evidence="2">The sequence shown here is derived from an EMBL/GenBank/DDBJ whole genome shotgun (WGS) entry which is preliminary data.</text>
</comment>
<feature type="region of interest" description="Disordered" evidence="1">
    <location>
        <begin position="40"/>
        <end position="65"/>
    </location>
</feature>
<evidence type="ECO:0000313" key="2">
    <source>
        <dbReference type="EMBL" id="MBK8573293.1"/>
    </source>
</evidence>
<gene>
    <name evidence="2" type="ORF">IPN91_11775</name>
</gene>
<evidence type="ECO:0000313" key="3">
    <source>
        <dbReference type="Proteomes" id="UP000709959"/>
    </source>
</evidence>
<reference evidence="2 3" key="1">
    <citation type="submission" date="2020-10" db="EMBL/GenBank/DDBJ databases">
        <title>Connecting structure to function with the recovery of over 1000 high-quality activated sludge metagenome-assembled genomes encoding full-length rRNA genes using long-read sequencing.</title>
        <authorList>
            <person name="Singleton C.M."/>
            <person name="Petriglieri F."/>
            <person name="Kristensen J.M."/>
            <person name="Kirkegaard R.H."/>
            <person name="Michaelsen T.Y."/>
            <person name="Andersen M.H."/>
            <person name="Karst S.M."/>
            <person name="Dueholm M.S."/>
            <person name="Nielsen P.H."/>
            <person name="Albertsen M."/>
        </authorList>
    </citation>
    <scope>NUCLEOTIDE SEQUENCE [LARGE SCALE GENOMIC DNA]</scope>
    <source>
        <strain evidence="2">OdNE_18-Q3-R46-58_MAXAC.008</strain>
    </source>
</reference>
<proteinExistence type="predicted"/>
<sequence length="124" mass="14262">MHLVPLELVKERLNLPVDHPIVDKLMEVWGSWAGRYREPLVRRPVPSRRHNTNSPPTGTSKQHDEAVAIWVSKTRTRLSPLPVWPRRRAMREVIKHCKHAAVVFQHQGKPGLAAFFAKIRQAST</sequence>
<dbReference type="Proteomes" id="UP000709959">
    <property type="component" value="Unassembled WGS sequence"/>
</dbReference>